<sequence length="453" mass="49694">MRCGGRSVFLVYVGWLHRSLDVGRWVDPAPFSLVVPHISAFREIRARVRATSVAAPSADADNNVVDSSTGRRGALSPCSSSTEIQDEPLSSYSLALLIEGLETKTSDRGRASTTPPIVAPESVLPTKLLLQEKAEEEHSGAGARLLVSTASLCVGGNHTSLPTESQVIVYKRSEFDLPRKVMRQQQRQEQQQHCVLLRRERAADAEQASAAKGAVHVSGVTSRGSSGRLCCIMLAKSLKHMEGSLELLQALGCTLATTLEECTHYVTGKPSRTEFFLSTVAAGKWVLAPSFLEEALREGRIVSEEAHEWCPEIARAALLRSSVVELVRACRLQRKRTVRSFASWRVALCCTKASRTESLLHVLRSGGCCIVRPYSPSQLLNALKSNAEVVRELNLVLSGDDVWESSQLDTVTTHLPVYKLEYIAHCLCVEVPEPELYRLQSDNGHVCKRLKVA</sequence>
<proteinExistence type="predicted"/>
<dbReference type="GO" id="GO:0006974">
    <property type="term" value="P:DNA damage response"/>
    <property type="evidence" value="ECO:0007669"/>
    <property type="project" value="TreeGrafter"/>
</dbReference>
<organism evidence="3 4">
    <name type="scientific">Trypanosoma rangeli SC58</name>
    <dbReference type="NCBI Taxonomy" id="429131"/>
    <lineage>
        <taxon>Eukaryota</taxon>
        <taxon>Discoba</taxon>
        <taxon>Euglenozoa</taxon>
        <taxon>Kinetoplastea</taxon>
        <taxon>Metakinetoplastina</taxon>
        <taxon>Trypanosomatida</taxon>
        <taxon>Trypanosomatidae</taxon>
        <taxon>Trypanosoma</taxon>
        <taxon>Herpetosoma</taxon>
    </lineage>
</organism>
<dbReference type="GO" id="GO:0005634">
    <property type="term" value="C:nucleus"/>
    <property type="evidence" value="ECO:0007669"/>
    <property type="project" value="TreeGrafter"/>
</dbReference>
<dbReference type="GO" id="GO:0035861">
    <property type="term" value="C:site of double-strand break"/>
    <property type="evidence" value="ECO:0007669"/>
    <property type="project" value="TreeGrafter"/>
</dbReference>
<gene>
    <name evidence="3" type="ORF">TRSC58_06367</name>
</gene>
<evidence type="ECO:0000256" key="1">
    <source>
        <dbReference type="SAM" id="MobiDB-lite"/>
    </source>
</evidence>
<dbReference type="Gene3D" id="3.40.50.10190">
    <property type="entry name" value="BRCT domain"/>
    <property type="match status" value="2"/>
</dbReference>
<comment type="caution">
    <text evidence="3">The sequence shown here is derived from an EMBL/GenBank/DDBJ whole genome shotgun (WGS) entry which is preliminary data.</text>
</comment>
<name>A0A061IVQ3_TRYRA</name>
<dbReference type="InterPro" id="IPR001357">
    <property type="entry name" value="BRCT_dom"/>
</dbReference>
<evidence type="ECO:0000313" key="4">
    <source>
        <dbReference type="Proteomes" id="UP000031737"/>
    </source>
</evidence>
<dbReference type="Pfam" id="PF16770">
    <property type="entry name" value="RTT107_BRCT_5"/>
    <property type="match status" value="1"/>
</dbReference>
<dbReference type="EMBL" id="AUPL01006367">
    <property type="protein sequence ID" value="ESL05966.1"/>
    <property type="molecule type" value="Genomic_DNA"/>
</dbReference>
<keyword evidence="4" id="KW-1185">Reference proteome</keyword>
<feature type="domain" description="BRCT" evidence="2">
    <location>
        <begin position="241"/>
        <end position="306"/>
    </location>
</feature>
<protein>
    <recommendedName>
        <fullName evidence="2">BRCT domain-containing protein</fullName>
    </recommendedName>
</protein>
<dbReference type="VEuPathDB" id="TriTrypDB:TRSC58_06367"/>
<accession>A0A061IVQ3</accession>
<dbReference type="OrthoDB" id="273147at2759"/>
<evidence type="ECO:0000313" key="3">
    <source>
        <dbReference type="EMBL" id="ESL05966.1"/>
    </source>
</evidence>
<feature type="region of interest" description="Disordered" evidence="1">
    <location>
        <begin position="57"/>
        <end position="82"/>
    </location>
</feature>
<dbReference type="PANTHER" id="PTHR46677">
    <property type="entry name" value="SMC5-SMC6 COMPLEX LOCALIZATION FACTOR PROTEIN 1"/>
    <property type="match status" value="1"/>
</dbReference>
<dbReference type="CDD" id="cd17738">
    <property type="entry name" value="BRCT_TopBP1_rpt7"/>
    <property type="match status" value="1"/>
</dbReference>
<evidence type="ECO:0000259" key="2">
    <source>
        <dbReference type="Pfam" id="PF16770"/>
    </source>
</evidence>
<dbReference type="InterPro" id="IPR042479">
    <property type="entry name" value="Slf1"/>
</dbReference>
<dbReference type="SUPFAM" id="SSF52113">
    <property type="entry name" value="BRCT domain"/>
    <property type="match status" value="1"/>
</dbReference>
<dbReference type="GO" id="GO:1990166">
    <property type="term" value="P:protein localization to site of double-strand break"/>
    <property type="evidence" value="ECO:0007669"/>
    <property type="project" value="TreeGrafter"/>
</dbReference>
<reference evidence="3 4" key="1">
    <citation type="submission" date="2013-07" db="EMBL/GenBank/DDBJ databases">
        <authorList>
            <person name="Stoco P.H."/>
            <person name="Wagner G."/>
            <person name="Gerber A."/>
            <person name="Zaha A."/>
            <person name="Thompson C."/>
            <person name="Bartholomeu D.C."/>
            <person name="Luckemeyer D.D."/>
            <person name="Bahia D."/>
            <person name="Loreto E."/>
            <person name="Prestes E.B."/>
            <person name="Lima F.M."/>
            <person name="Rodrigues-Luiz G."/>
            <person name="Vallejo G.A."/>
            <person name="Filho J.F."/>
            <person name="Monteiro K.M."/>
            <person name="Tyler K.M."/>
            <person name="de Almeida L.G."/>
            <person name="Ortiz M.F."/>
            <person name="Siervo M.A."/>
            <person name="de Moraes M.H."/>
            <person name="Cunha O.L."/>
            <person name="Mendonca-Neto R."/>
            <person name="Silva R."/>
            <person name="Teixeira S.M."/>
            <person name="Murta S.M."/>
            <person name="Sincero T.C."/>
            <person name="Mendes T.A."/>
            <person name="Urmenyi T.P."/>
            <person name="Silva V.G."/>
            <person name="da Rocha W.D."/>
            <person name="Andersson B."/>
            <person name="Romanha A.J."/>
            <person name="Steindel M."/>
            <person name="de Vasconcelos A.T."/>
            <person name="Grisard E.C."/>
        </authorList>
    </citation>
    <scope>NUCLEOTIDE SEQUENCE [LARGE SCALE GENOMIC DNA]</scope>
    <source>
        <strain evidence="3 4">SC58</strain>
    </source>
</reference>
<dbReference type="AlphaFoldDB" id="A0A061IVQ3"/>
<dbReference type="PANTHER" id="PTHR46677:SF1">
    <property type="entry name" value="SMC5-SMC6 COMPLEX LOCALIZATION FACTOR PROTEIN 1"/>
    <property type="match status" value="1"/>
</dbReference>
<dbReference type="Proteomes" id="UP000031737">
    <property type="component" value="Unassembled WGS sequence"/>
</dbReference>
<dbReference type="InterPro" id="IPR036420">
    <property type="entry name" value="BRCT_dom_sf"/>
</dbReference>
<dbReference type="GO" id="GO:2000781">
    <property type="term" value="P:positive regulation of double-strand break repair"/>
    <property type="evidence" value="ECO:0007669"/>
    <property type="project" value="InterPro"/>
</dbReference>